<dbReference type="Proteomes" id="UP000275408">
    <property type="component" value="Unassembled WGS sequence"/>
</dbReference>
<comment type="caution">
    <text evidence="1">The sequence shown here is derived from an EMBL/GenBank/DDBJ whole genome shotgun (WGS) entry which is preliminary data.</text>
</comment>
<evidence type="ECO:0000313" key="1">
    <source>
        <dbReference type="EMBL" id="RMX59103.1"/>
    </source>
</evidence>
<organism evidence="1 2">
    <name type="scientific">Pocillopora damicornis</name>
    <name type="common">Cauliflower coral</name>
    <name type="synonym">Millepora damicornis</name>
    <dbReference type="NCBI Taxonomy" id="46731"/>
    <lineage>
        <taxon>Eukaryota</taxon>
        <taxon>Metazoa</taxon>
        <taxon>Cnidaria</taxon>
        <taxon>Anthozoa</taxon>
        <taxon>Hexacorallia</taxon>
        <taxon>Scleractinia</taxon>
        <taxon>Astrocoeniina</taxon>
        <taxon>Pocilloporidae</taxon>
        <taxon>Pocillopora</taxon>
    </lineage>
</organism>
<accession>A0A3M6UZJ8</accession>
<dbReference type="EMBL" id="RCHS01000399">
    <property type="protein sequence ID" value="RMX59103.1"/>
    <property type="molecule type" value="Genomic_DNA"/>
</dbReference>
<dbReference type="OrthoDB" id="10059293at2759"/>
<name>A0A3M6UZJ8_POCDA</name>
<reference evidence="1 2" key="1">
    <citation type="journal article" date="2018" name="Sci. Rep.">
        <title>Comparative analysis of the Pocillopora damicornis genome highlights role of immune system in coral evolution.</title>
        <authorList>
            <person name="Cunning R."/>
            <person name="Bay R.A."/>
            <person name="Gillette P."/>
            <person name="Baker A.C."/>
            <person name="Traylor-Knowles N."/>
        </authorList>
    </citation>
    <scope>NUCLEOTIDE SEQUENCE [LARGE SCALE GENOMIC DNA]</scope>
    <source>
        <strain evidence="1">RSMAS</strain>
        <tissue evidence="1">Whole animal</tissue>
    </source>
</reference>
<proteinExistence type="predicted"/>
<gene>
    <name evidence="1" type="ORF">pdam_00009798</name>
</gene>
<protein>
    <submittedName>
        <fullName evidence="1">Uncharacterized protein</fullName>
    </submittedName>
</protein>
<keyword evidence="2" id="KW-1185">Reference proteome</keyword>
<evidence type="ECO:0000313" key="2">
    <source>
        <dbReference type="Proteomes" id="UP000275408"/>
    </source>
</evidence>
<dbReference type="AlphaFoldDB" id="A0A3M6UZJ8"/>
<sequence>MEGVATSDKQMKKIQKYHCLAIAQNVLSTSNPSGSEINVYTMKKNLLAILHHSIQAGDSTKEHRFCPPDKNSWFDWQQEP</sequence>